<feature type="domain" description="Transcriptional regulator LacI/GalR-like sensor" evidence="4">
    <location>
        <begin position="94"/>
        <end position="254"/>
    </location>
</feature>
<keyword evidence="3" id="KW-0804">Transcription</keyword>
<dbReference type="InterPro" id="IPR028082">
    <property type="entry name" value="Peripla_BP_I"/>
</dbReference>
<dbReference type="GO" id="GO:0003700">
    <property type="term" value="F:DNA-binding transcription factor activity"/>
    <property type="evidence" value="ECO:0007669"/>
    <property type="project" value="TreeGrafter"/>
</dbReference>
<gene>
    <name evidence="5" type="ORF">BBRV_LOCUS76368</name>
</gene>
<dbReference type="EMBL" id="CADCXW020000098">
    <property type="protein sequence ID" value="CAD1562094.1"/>
    <property type="molecule type" value="Genomic_DNA"/>
</dbReference>
<accession>A0A6V7KE84</accession>
<reference evidence="5" key="1">
    <citation type="submission" date="2020-07" db="EMBL/GenBank/DDBJ databases">
        <authorList>
            <person name="Ferguson B K."/>
        </authorList>
    </citation>
    <scope>NUCLEOTIDE SEQUENCE</scope>
    <source>
        <strain evidence="5">L06</strain>
    </source>
</reference>
<evidence type="ECO:0000259" key="4">
    <source>
        <dbReference type="Pfam" id="PF13377"/>
    </source>
</evidence>
<protein>
    <recommendedName>
        <fullName evidence="4">Transcriptional regulator LacI/GalR-like sensor domain-containing protein</fullName>
    </recommendedName>
</protein>
<dbReference type="InterPro" id="IPR046335">
    <property type="entry name" value="LacI/GalR-like_sensor"/>
</dbReference>
<keyword evidence="1" id="KW-0805">Transcription regulation</keyword>
<dbReference type="Pfam" id="PF13377">
    <property type="entry name" value="Peripla_BP_3"/>
    <property type="match status" value="1"/>
</dbReference>
<evidence type="ECO:0000256" key="2">
    <source>
        <dbReference type="ARBA" id="ARBA00023125"/>
    </source>
</evidence>
<evidence type="ECO:0000256" key="1">
    <source>
        <dbReference type="ARBA" id="ARBA00023015"/>
    </source>
</evidence>
<name>A0A6V7KE84_9HYME</name>
<dbReference type="GO" id="GO:0000976">
    <property type="term" value="F:transcription cis-regulatory region binding"/>
    <property type="evidence" value="ECO:0007669"/>
    <property type="project" value="TreeGrafter"/>
</dbReference>
<dbReference type="AlphaFoldDB" id="A0A6V7KE84"/>
<keyword evidence="2" id="KW-0238">DNA-binding</keyword>
<dbReference type="PANTHER" id="PTHR30146:SF67">
    <property type="entry name" value="HTH-TYPE TRANSCRIPTIONAL REGULATOR ASCG"/>
    <property type="match status" value="1"/>
</dbReference>
<evidence type="ECO:0000256" key="3">
    <source>
        <dbReference type="ARBA" id="ARBA00023163"/>
    </source>
</evidence>
<dbReference type="SUPFAM" id="SSF53822">
    <property type="entry name" value="Periplasmic binding protein-like I"/>
    <property type="match status" value="1"/>
</dbReference>
<dbReference type="PANTHER" id="PTHR30146">
    <property type="entry name" value="LACI-RELATED TRANSCRIPTIONAL REPRESSOR"/>
    <property type="match status" value="1"/>
</dbReference>
<dbReference type="Gene3D" id="3.40.50.2300">
    <property type="match status" value="2"/>
</dbReference>
<organism evidence="5">
    <name type="scientific">Bracon brevicornis</name>
    <dbReference type="NCBI Taxonomy" id="1563983"/>
    <lineage>
        <taxon>Eukaryota</taxon>
        <taxon>Metazoa</taxon>
        <taxon>Ecdysozoa</taxon>
        <taxon>Arthropoda</taxon>
        <taxon>Hexapoda</taxon>
        <taxon>Insecta</taxon>
        <taxon>Pterygota</taxon>
        <taxon>Neoptera</taxon>
        <taxon>Endopterygota</taxon>
        <taxon>Hymenoptera</taxon>
        <taxon>Apocrita</taxon>
        <taxon>Ichneumonoidea</taxon>
        <taxon>Braconidae</taxon>
        <taxon>Braconinae</taxon>
        <taxon>Bracon</taxon>
    </lineage>
</organism>
<evidence type="ECO:0000313" key="5">
    <source>
        <dbReference type="EMBL" id="CAD1562094.1"/>
    </source>
</evidence>
<sequence length="257" mass="28055">MTYQAASCSEKHQRQLILADGKNSAQDERNAIGMLLVLRCEAIIVYPKFLSAEALETLIEQHETPIIVINRKLPHHQNHAVYIEHYHSSQLMTQYLLDQGHTRIAFIAGLPGSPSGEQRLAGFLDTLKAAGIAHDEALRLEGDWMPESGYRAAQTLLGRNVDVTCVLAANDDMAIGAAKVFLDAGKRVPQDISLAGFDYMLIGCYFSPALTTVHVPIAAMIQDAIGRLGAASQGDAIPTPPCHHQGRLVIRESVARR</sequence>
<proteinExistence type="predicted"/>